<sequence length="162" mass="16851">MFKSKKTKLDPNMTDTLIGEGTHFEGRLKSEASIRIEGHIVGDIDSQGDVTIGENGEARSNINARHVILAGQVTGNVQAAGKLTIKATGKLHGNLSAMELAIEPGGVFLGTSSKLAQETQPEGEAKLSSIDDPNAASASSAPSPAQTAAKLEESTATVLRSW</sequence>
<evidence type="ECO:0000256" key="2">
    <source>
        <dbReference type="SAM" id="MobiDB-lite"/>
    </source>
</evidence>
<gene>
    <name evidence="3" type="ORF">D3H35_17615</name>
</gene>
<comment type="caution">
    <text evidence="3">The sequence shown here is derived from an EMBL/GenBank/DDBJ whole genome shotgun (WGS) entry which is preliminary data.</text>
</comment>
<accession>A0A398CP25</accession>
<dbReference type="InterPro" id="IPR007607">
    <property type="entry name" value="BacA/B"/>
</dbReference>
<dbReference type="PANTHER" id="PTHR35024:SF4">
    <property type="entry name" value="POLYMER-FORMING CYTOSKELETAL PROTEIN"/>
    <property type="match status" value="1"/>
</dbReference>
<evidence type="ECO:0000313" key="3">
    <source>
        <dbReference type="EMBL" id="RIE02508.1"/>
    </source>
</evidence>
<proteinExistence type="inferred from homology"/>
<dbReference type="AlphaFoldDB" id="A0A398CP25"/>
<feature type="compositionally biased region" description="Low complexity" evidence="2">
    <location>
        <begin position="128"/>
        <end position="149"/>
    </location>
</feature>
<name>A0A398CP25_9BACL</name>
<feature type="region of interest" description="Disordered" evidence="2">
    <location>
        <begin position="118"/>
        <end position="162"/>
    </location>
</feature>
<dbReference type="PANTHER" id="PTHR35024">
    <property type="entry name" value="HYPOTHETICAL CYTOSOLIC PROTEIN"/>
    <property type="match status" value="1"/>
</dbReference>
<evidence type="ECO:0000256" key="1">
    <source>
        <dbReference type="ARBA" id="ARBA00044755"/>
    </source>
</evidence>
<comment type="similarity">
    <text evidence="1">Belongs to the bactofilin family.</text>
</comment>
<dbReference type="OrthoDB" id="9789407at2"/>
<dbReference type="EMBL" id="QXJM01000039">
    <property type="protein sequence ID" value="RIE02508.1"/>
    <property type="molecule type" value="Genomic_DNA"/>
</dbReference>
<dbReference type="RefSeq" id="WP_119150548.1">
    <property type="nucleotide sequence ID" value="NZ_JBHSOV010000029.1"/>
</dbReference>
<reference evidence="3 4" key="1">
    <citation type="submission" date="2018-09" db="EMBL/GenBank/DDBJ databases">
        <title>Cohnella cavernae sp. nov., isolated from a karst cave.</title>
        <authorList>
            <person name="Zhu H."/>
        </authorList>
    </citation>
    <scope>NUCLEOTIDE SEQUENCE [LARGE SCALE GENOMIC DNA]</scope>
    <source>
        <strain evidence="3 4">K2E09-144</strain>
    </source>
</reference>
<evidence type="ECO:0000313" key="4">
    <source>
        <dbReference type="Proteomes" id="UP000266340"/>
    </source>
</evidence>
<dbReference type="Pfam" id="PF04519">
    <property type="entry name" value="Bactofilin"/>
    <property type="match status" value="1"/>
</dbReference>
<organism evidence="3 4">
    <name type="scientific">Cohnella faecalis</name>
    <dbReference type="NCBI Taxonomy" id="2315694"/>
    <lineage>
        <taxon>Bacteria</taxon>
        <taxon>Bacillati</taxon>
        <taxon>Bacillota</taxon>
        <taxon>Bacilli</taxon>
        <taxon>Bacillales</taxon>
        <taxon>Paenibacillaceae</taxon>
        <taxon>Cohnella</taxon>
    </lineage>
</organism>
<dbReference type="Proteomes" id="UP000266340">
    <property type="component" value="Unassembled WGS sequence"/>
</dbReference>
<keyword evidence="4" id="KW-1185">Reference proteome</keyword>
<protein>
    <submittedName>
        <fullName evidence="3">Polymer-forming cytoskeletal protein</fullName>
    </submittedName>
</protein>